<name>E1IDQ3_9CHLR</name>
<evidence type="ECO:0000313" key="2">
    <source>
        <dbReference type="Proteomes" id="UP000054010"/>
    </source>
</evidence>
<gene>
    <name evidence="1" type="ORF">OSCT_1454</name>
</gene>
<dbReference type="HOGENOM" id="CLU_794191_0_0_0"/>
<keyword evidence="2" id="KW-1185">Reference proteome</keyword>
<sequence>MKTIADLTSDRVYYRDLEPCDPELPGLNALRHQLGIPAGKLPRKREAEYARVALALAQAAQAQRDGDPLTALLVIGDTENDRLLAEFLNRLPGAPAAYGFIGMDRPVAPEVLEWHGSIASATRWSLLHPWASDLEQRGLDWSRTALLIDIDKTLLGPRGRGDGAIDDARAEGALAVAEEFLGTNMNVPLFRRAYADLCHQEWHHFTLDNQDYVTSTALLIASGVLEYEQLDTDVANGKIMSFAHLLDLVTSNVPASLAALYSDLRTRVAAGDPTPFKQFRRAEFVATINRMADGRLCLCSDLFDLAEDLRLKGALCLATSDKPAESALPTPEQAAAGILPLHRTPARMI</sequence>
<proteinExistence type="predicted"/>
<dbReference type="Proteomes" id="UP000054010">
    <property type="component" value="Unassembled WGS sequence"/>
</dbReference>
<dbReference type="EMBL" id="ADVR01000043">
    <property type="protein sequence ID" value="EFO80681.1"/>
    <property type="molecule type" value="Genomic_DNA"/>
</dbReference>
<dbReference type="OrthoDB" id="146419at2"/>
<organism evidence="1 2">
    <name type="scientific">Oscillochloris trichoides DG-6</name>
    <dbReference type="NCBI Taxonomy" id="765420"/>
    <lineage>
        <taxon>Bacteria</taxon>
        <taxon>Bacillati</taxon>
        <taxon>Chloroflexota</taxon>
        <taxon>Chloroflexia</taxon>
        <taxon>Chloroflexales</taxon>
        <taxon>Chloroflexineae</taxon>
        <taxon>Oscillochloridaceae</taxon>
        <taxon>Oscillochloris</taxon>
    </lineage>
</organism>
<dbReference type="STRING" id="765420.OSCT_1454"/>
<accession>E1IDQ3</accession>
<reference evidence="1 2" key="1">
    <citation type="journal article" date="2011" name="J. Bacteriol.">
        <title>Draft genome sequence of the anoxygenic filamentous phototrophic bacterium Oscillochloris trichoides subsp. DG-6.</title>
        <authorList>
            <person name="Kuznetsov B.B."/>
            <person name="Ivanovsky R.N."/>
            <person name="Keppen O.I."/>
            <person name="Sukhacheva M.V."/>
            <person name="Bumazhkin B.K."/>
            <person name="Patutina E.O."/>
            <person name="Beletsky A.V."/>
            <person name="Mardanov A.V."/>
            <person name="Baslerov R.V."/>
            <person name="Panteleeva A.N."/>
            <person name="Kolganova T.V."/>
            <person name="Ravin N.V."/>
            <person name="Skryabin K.G."/>
        </authorList>
    </citation>
    <scope>NUCLEOTIDE SEQUENCE [LARGE SCALE GENOMIC DNA]</scope>
    <source>
        <strain evidence="1 2">DG-6</strain>
    </source>
</reference>
<dbReference type="AlphaFoldDB" id="E1IDQ3"/>
<protein>
    <submittedName>
        <fullName evidence="1">Uncharacterized protein</fullName>
    </submittedName>
</protein>
<comment type="caution">
    <text evidence="1">The sequence shown here is derived from an EMBL/GenBank/DDBJ whole genome shotgun (WGS) entry which is preliminary data.</text>
</comment>
<evidence type="ECO:0000313" key="1">
    <source>
        <dbReference type="EMBL" id="EFO80681.1"/>
    </source>
</evidence>